<keyword evidence="3" id="KW-0159">Chromosome partition</keyword>
<dbReference type="InterPro" id="IPR036390">
    <property type="entry name" value="WH_DNA-bd_sf"/>
</dbReference>
<dbReference type="PANTHER" id="PTHR34298">
    <property type="entry name" value="SEGREGATION AND CONDENSATION PROTEIN B"/>
    <property type="match status" value="1"/>
</dbReference>
<dbReference type="eggNOG" id="COG1386">
    <property type="taxonomic scope" value="Bacteria"/>
</dbReference>
<evidence type="ECO:0000256" key="4">
    <source>
        <dbReference type="ARBA" id="ARBA00023306"/>
    </source>
</evidence>
<keyword evidence="1" id="KW-0963">Cytoplasm</keyword>
<dbReference type="RefSeq" id="WP_008214723.1">
    <property type="nucleotide sequence ID" value="NZ_JH415059.1"/>
</dbReference>
<name>G9ZSE9_9LACO</name>
<dbReference type="PATRIC" id="fig|797515.3.peg.2413"/>
<evidence type="ECO:0000313" key="6">
    <source>
        <dbReference type="Proteomes" id="UP000004625"/>
    </source>
</evidence>
<dbReference type="PIRSF" id="PIRSF019345">
    <property type="entry name" value="ScpB"/>
    <property type="match status" value="1"/>
</dbReference>
<comment type="caution">
    <text evidence="5">The sequence shown here is derived from an EMBL/GenBank/DDBJ whole genome shotgun (WGS) entry which is preliminary data.</text>
</comment>
<evidence type="ECO:0000256" key="3">
    <source>
        <dbReference type="ARBA" id="ARBA00022829"/>
    </source>
</evidence>
<dbReference type="GO" id="GO:0051304">
    <property type="term" value="P:chromosome separation"/>
    <property type="evidence" value="ECO:0007669"/>
    <property type="project" value="InterPro"/>
</dbReference>
<evidence type="ECO:0000256" key="1">
    <source>
        <dbReference type="ARBA" id="ARBA00022490"/>
    </source>
</evidence>
<dbReference type="Pfam" id="PF04079">
    <property type="entry name" value="SMC_ScpB"/>
    <property type="match status" value="1"/>
</dbReference>
<keyword evidence="4" id="KW-0131">Cell cycle</keyword>
<gene>
    <name evidence="5" type="ORF">HMPREF9103_02668</name>
</gene>
<protein>
    <submittedName>
        <fullName evidence="5">Segregation and condensation protein B</fullName>
    </submittedName>
</protein>
<dbReference type="NCBIfam" id="TIGR00281">
    <property type="entry name" value="SMC-Scp complex subunit ScpB"/>
    <property type="match status" value="1"/>
</dbReference>
<dbReference type="InterPro" id="IPR036388">
    <property type="entry name" value="WH-like_DNA-bd_sf"/>
</dbReference>
<evidence type="ECO:0000313" key="5">
    <source>
        <dbReference type="EMBL" id="EHL95929.1"/>
    </source>
</evidence>
<dbReference type="EMBL" id="AGEY01000195">
    <property type="protein sequence ID" value="EHL95929.1"/>
    <property type="molecule type" value="Genomic_DNA"/>
</dbReference>
<dbReference type="STRING" id="797515.HMPREF9103_02668"/>
<keyword evidence="6" id="KW-1185">Reference proteome</keyword>
<dbReference type="Gene3D" id="1.10.10.10">
    <property type="entry name" value="Winged helix-like DNA-binding domain superfamily/Winged helix DNA-binding domain"/>
    <property type="match status" value="2"/>
</dbReference>
<proteinExistence type="predicted"/>
<evidence type="ECO:0000256" key="2">
    <source>
        <dbReference type="ARBA" id="ARBA00022618"/>
    </source>
</evidence>
<keyword evidence="2" id="KW-0132">Cell division</keyword>
<dbReference type="InterPro" id="IPR005234">
    <property type="entry name" value="ScpB_csome_segregation"/>
</dbReference>
<dbReference type="SUPFAM" id="SSF46785">
    <property type="entry name" value="Winged helix' DNA-binding domain"/>
    <property type="match status" value="2"/>
</dbReference>
<dbReference type="HOGENOM" id="CLU_045647_5_3_9"/>
<dbReference type="PANTHER" id="PTHR34298:SF2">
    <property type="entry name" value="SEGREGATION AND CONDENSATION PROTEIN B"/>
    <property type="match status" value="1"/>
</dbReference>
<accession>G9ZSE9</accession>
<dbReference type="GO" id="GO:0051301">
    <property type="term" value="P:cell division"/>
    <property type="evidence" value="ECO:0007669"/>
    <property type="project" value="UniProtKB-KW"/>
</dbReference>
<dbReference type="AlphaFoldDB" id="G9ZSE9"/>
<sequence length="199" mass="22004">MVSSNLAKIKALLYASGDQGIQMREIAHRTGLELSACRQLIKKIATDFQTDPNSAFKVLVSDNTYRLGTKDDLADLVQSYVTDAKPRVLSQAALETVAIVMYNQPITRIEVDEIRGVNSSAILHRLLNQGLLVITGVKQEVGNPKQYGVTNFCLDYFGLKSLADLPPLSKSEVLDDDTSDSLLTRFNEQIDDKRTGDKK</sequence>
<reference evidence="5 6" key="1">
    <citation type="submission" date="2011-09" db="EMBL/GenBank/DDBJ databases">
        <authorList>
            <person name="Weinstock G."/>
            <person name="Sodergren E."/>
            <person name="Clifton S."/>
            <person name="Fulton L."/>
            <person name="Fulton B."/>
            <person name="Courtney L."/>
            <person name="Fronick C."/>
            <person name="Harrison M."/>
            <person name="Strong C."/>
            <person name="Farmer C."/>
            <person name="Delahaunty K."/>
            <person name="Markovic C."/>
            <person name="Hall O."/>
            <person name="Minx P."/>
            <person name="Tomlinson C."/>
            <person name="Mitreva M."/>
            <person name="Hou S."/>
            <person name="Chen J."/>
            <person name="Wollam A."/>
            <person name="Pepin K.H."/>
            <person name="Johnson M."/>
            <person name="Bhonagiri V."/>
            <person name="Zhang X."/>
            <person name="Suruliraj S."/>
            <person name="Warren W."/>
            <person name="Chinwalla A."/>
            <person name="Mardis E.R."/>
            <person name="Wilson R.K."/>
        </authorList>
    </citation>
    <scope>NUCLEOTIDE SEQUENCE [LARGE SCALE GENOMIC DNA]</scope>
    <source>
        <strain evidence="5 6">F0439</strain>
    </source>
</reference>
<organism evidence="5 6">
    <name type="scientific">Lentilactobacillus parafarraginis F0439</name>
    <dbReference type="NCBI Taxonomy" id="797515"/>
    <lineage>
        <taxon>Bacteria</taxon>
        <taxon>Bacillati</taxon>
        <taxon>Bacillota</taxon>
        <taxon>Bacilli</taxon>
        <taxon>Lactobacillales</taxon>
        <taxon>Lactobacillaceae</taxon>
        <taxon>Lentilactobacillus</taxon>
    </lineage>
</organism>
<dbReference type="Proteomes" id="UP000004625">
    <property type="component" value="Unassembled WGS sequence"/>
</dbReference>